<comment type="caution">
    <text evidence="2">The sequence shown here is derived from an EMBL/GenBank/DDBJ whole genome shotgun (WGS) entry which is preliminary data.</text>
</comment>
<evidence type="ECO:0000313" key="3">
    <source>
        <dbReference type="Proteomes" id="UP000286806"/>
    </source>
</evidence>
<evidence type="ECO:0008006" key="4">
    <source>
        <dbReference type="Google" id="ProtNLM"/>
    </source>
</evidence>
<dbReference type="AlphaFoldDB" id="A0A401JE10"/>
<gene>
    <name evidence="2" type="ORF">SFMTTN_1618</name>
</gene>
<dbReference type="RefSeq" id="WP_306308272.1">
    <property type="nucleotide sequence ID" value="NZ_BGOW01000014.1"/>
</dbReference>
<keyword evidence="1" id="KW-0472">Membrane</keyword>
<name>A0A401JE10_9PROT</name>
<keyword evidence="1" id="KW-1133">Transmembrane helix</keyword>
<dbReference type="EMBL" id="BGOW01000014">
    <property type="protein sequence ID" value="GBL45807.1"/>
    <property type="molecule type" value="Genomic_DNA"/>
</dbReference>
<proteinExistence type="predicted"/>
<dbReference type="Pfam" id="PF05545">
    <property type="entry name" value="FixQ"/>
    <property type="match status" value="1"/>
</dbReference>
<evidence type="ECO:0000313" key="2">
    <source>
        <dbReference type="EMBL" id="GBL45807.1"/>
    </source>
</evidence>
<accession>A0A401JE10</accession>
<dbReference type="InterPro" id="IPR008621">
    <property type="entry name" value="Cbb3-typ_cyt_oxidase_comp"/>
</dbReference>
<sequence length="64" mass="7710">MDMKWLSWFASYENTKPLALVILFVTFVLIVLYVYGSKKRGERLETYKYMPFMDDESESKEDKK</sequence>
<keyword evidence="1" id="KW-0812">Transmembrane</keyword>
<evidence type="ECO:0000256" key="1">
    <source>
        <dbReference type="SAM" id="Phobius"/>
    </source>
</evidence>
<organism evidence="2 3">
    <name type="scientific">Sulfuriferula multivorans</name>
    <dbReference type="NCBI Taxonomy" id="1559896"/>
    <lineage>
        <taxon>Bacteria</taxon>
        <taxon>Pseudomonadati</taxon>
        <taxon>Pseudomonadota</taxon>
        <taxon>Betaproteobacteria</taxon>
        <taxon>Nitrosomonadales</taxon>
        <taxon>Sulfuricellaceae</taxon>
        <taxon>Sulfuriferula</taxon>
    </lineage>
</organism>
<protein>
    <recommendedName>
        <fullName evidence="4">CcoQ/FixQ family Cbb3-type cytochrome c oxidase assembly chaperone</fullName>
    </recommendedName>
</protein>
<reference evidence="2 3" key="1">
    <citation type="journal article" date="2019" name="Front. Microbiol.">
        <title>Genomes of Neutrophilic Sulfur-Oxidizing Chemolithoautotrophs Representing 9 Proteobacterial Species From 8 Genera.</title>
        <authorList>
            <person name="Watanabe T."/>
            <person name="Kojima H."/>
            <person name="Umezawa K."/>
            <person name="Hori C."/>
            <person name="Takasuka T.E."/>
            <person name="Kato Y."/>
            <person name="Fukui M."/>
        </authorList>
    </citation>
    <scope>NUCLEOTIDE SEQUENCE [LARGE SCALE GENOMIC DNA]</scope>
    <source>
        <strain evidence="2 3">TTN</strain>
    </source>
</reference>
<keyword evidence="3" id="KW-1185">Reference proteome</keyword>
<feature type="transmembrane region" description="Helical" evidence="1">
    <location>
        <begin position="17"/>
        <end position="35"/>
    </location>
</feature>
<dbReference type="Proteomes" id="UP000286806">
    <property type="component" value="Unassembled WGS sequence"/>
</dbReference>